<dbReference type="AlphaFoldDB" id="A0A517MNK0"/>
<dbReference type="SUPFAM" id="SSF53649">
    <property type="entry name" value="Alkaline phosphatase-like"/>
    <property type="match status" value="1"/>
</dbReference>
<dbReference type="InterPro" id="IPR006311">
    <property type="entry name" value="TAT_signal"/>
</dbReference>
<name>A0A517MNK0_9BACT</name>
<dbReference type="PROSITE" id="PS51318">
    <property type="entry name" value="TAT"/>
    <property type="match status" value="1"/>
</dbReference>
<gene>
    <name evidence="1" type="ORF">FF011L_52620</name>
</gene>
<proteinExistence type="predicted"/>
<dbReference type="InterPro" id="IPR017850">
    <property type="entry name" value="Alkaline_phosphatase_core_sf"/>
</dbReference>
<dbReference type="Pfam" id="PF07394">
    <property type="entry name" value="DUF1501"/>
    <property type="match status" value="1"/>
</dbReference>
<dbReference type="EMBL" id="CP036262">
    <property type="protein sequence ID" value="QDS96451.1"/>
    <property type="molecule type" value="Genomic_DNA"/>
</dbReference>
<evidence type="ECO:0000313" key="2">
    <source>
        <dbReference type="Proteomes" id="UP000320672"/>
    </source>
</evidence>
<evidence type="ECO:0008006" key="3">
    <source>
        <dbReference type="Google" id="ProtNLM"/>
    </source>
</evidence>
<dbReference type="PANTHER" id="PTHR43737">
    <property type="entry name" value="BLL7424 PROTEIN"/>
    <property type="match status" value="1"/>
</dbReference>
<evidence type="ECO:0000313" key="1">
    <source>
        <dbReference type="EMBL" id="QDS96451.1"/>
    </source>
</evidence>
<keyword evidence="2" id="KW-1185">Reference proteome</keyword>
<dbReference type="Proteomes" id="UP000320672">
    <property type="component" value="Chromosome"/>
</dbReference>
<sequence>MFAELSRRRLLQQTSNGFGAIALSSLLSEQATGKPNATAKEQASKTHHQPVAKHVIFCFMSGGVSHVDSFDPKPKLKSLHGKSMPVDVERTQFNNNGNIMGSPFQFQPSGESGLPISEIFPQLGTVADELAVIRSMTTPVNEHAQGNYFMHTGFPFMGHPTAGAWCSYGLGTENENLPGYVVLQSGGATPPLGGVGIFSNGFLPAVHQASILQADKAAAVRNIQPRHSRADQQKRLEFANQLDQSFLEATSGNAQIEAAIQNYETAFRMQTAIPELCDISDESEATREMYGLNSSQTQTASYGRQCLLARRLVEKGVRFIELSCLNQGIGAGGAPNPWDQHGQLELGHRTMASQVDQPIAALIKDLRQRGLLDETLIVWAGEFGRTPFSQGSDGRDHNPFGFSVWLAGGGVKGGIAYGATDELGYHAVENKTTVYDLWATVLHQMGIDHERLTYRYSGRDFRLTDVHGNVLTDILA</sequence>
<dbReference type="OrthoDB" id="127333at2"/>
<dbReference type="PANTHER" id="PTHR43737:SF1">
    <property type="entry name" value="DUF1501 DOMAIN-CONTAINING PROTEIN"/>
    <property type="match status" value="1"/>
</dbReference>
<reference evidence="1 2" key="1">
    <citation type="submission" date="2019-02" db="EMBL/GenBank/DDBJ databases">
        <title>Deep-cultivation of Planctomycetes and their phenomic and genomic characterization uncovers novel biology.</title>
        <authorList>
            <person name="Wiegand S."/>
            <person name="Jogler M."/>
            <person name="Boedeker C."/>
            <person name="Pinto D."/>
            <person name="Vollmers J."/>
            <person name="Rivas-Marin E."/>
            <person name="Kohn T."/>
            <person name="Peeters S.H."/>
            <person name="Heuer A."/>
            <person name="Rast P."/>
            <person name="Oberbeckmann S."/>
            <person name="Bunk B."/>
            <person name="Jeske O."/>
            <person name="Meyerdierks A."/>
            <person name="Storesund J.E."/>
            <person name="Kallscheuer N."/>
            <person name="Luecker S."/>
            <person name="Lage O.M."/>
            <person name="Pohl T."/>
            <person name="Merkel B.J."/>
            <person name="Hornburger P."/>
            <person name="Mueller R.-W."/>
            <person name="Bruemmer F."/>
            <person name="Labrenz M."/>
            <person name="Spormann A.M."/>
            <person name="Op den Camp H."/>
            <person name="Overmann J."/>
            <person name="Amann R."/>
            <person name="Jetten M.S.M."/>
            <person name="Mascher T."/>
            <person name="Medema M.H."/>
            <person name="Devos D.P."/>
            <person name="Kaster A.-K."/>
            <person name="Ovreas L."/>
            <person name="Rohde M."/>
            <person name="Galperin M.Y."/>
            <person name="Jogler C."/>
        </authorList>
    </citation>
    <scope>NUCLEOTIDE SEQUENCE [LARGE SCALE GENOMIC DNA]</scope>
    <source>
        <strain evidence="1 2">FF011L</strain>
    </source>
</reference>
<accession>A0A517MNK0</accession>
<dbReference type="KEGG" id="rml:FF011L_52620"/>
<dbReference type="InterPro" id="IPR010869">
    <property type="entry name" value="DUF1501"/>
</dbReference>
<organism evidence="1 2">
    <name type="scientific">Roseimaritima multifibrata</name>
    <dbReference type="NCBI Taxonomy" id="1930274"/>
    <lineage>
        <taxon>Bacteria</taxon>
        <taxon>Pseudomonadati</taxon>
        <taxon>Planctomycetota</taxon>
        <taxon>Planctomycetia</taxon>
        <taxon>Pirellulales</taxon>
        <taxon>Pirellulaceae</taxon>
        <taxon>Roseimaritima</taxon>
    </lineage>
</organism>
<dbReference type="RefSeq" id="WP_145354594.1">
    <property type="nucleotide sequence ID" value="NZ_CP036262.1"/>
</dbReference>
<protein>
    <recommendedName>
        <fullName evidence="3">Sulfatase</fullName>
    </recommendedName>
</protein>
<dbReference type="Gene3D" id="3.40.720.10">
    <property type="entry name" value="Alkaline Phosphatase, subunit A"/>
    <property type="match status" value="1"/>
</dbReference>